<dbReference type="SUPFAM" id="SSF53681">
    <property type="entry name" value="Aspartate/glutamate racemase"/>
    <property type="match status" value="2"/>
</dbReference>
<accession>A0A974WIQ5</accession>
<dbReference type="PANTHER" id="PTHR21198">
    <property type="entry name" value="GLUTAMATE RACEMASE"/>
    <property type="match status" value="1"/>
</dbReference>
<dbReference type="PANTHER" id="PTHR21198:SF3">
    <property type="entry name" value="GLUTAMATE RACEMASE"/>
    <property type="match status" value="1"/>
</dbReference>
<sequence length="250" mass="27832">MINRLAIYDYGIGGIDLYLRIKDDFPELGITYFSDSGEVPYGKLDSPTLSNRVNKVIDFLVNDGCTLIIVACHSASTVLGNISNKPLKGMLDFTKESITVDAKKRLGIIGGGRTIESNIYANHFESLGFEVVQNNAQILSILIEAGETDAGLYKNEIIKILQPLGEIDYLLLACTHYPALLKLIKEVLDETCKVIDPMEHMYAQLKSQLLDFNAGKDVIYTTGDRDIMHKSIVSVYNLKLKSINQLSEFF</sequence>
<dbReference type="KEGG" id="fuv:JR347_08860"/>
<gene>
    <name evidence="2" type="ORF">JR347_08860</name>
</gene>
<dbReference type="Pfam" id="PF01177">
    <property type="entry name" value="Asp_Glu_race"/>
    <property type="match status" value="1"/>
</dbReference>
<dbReference type="InterPro" id="IPR001920">
    <property type="entry name" value="Asp/Glu_race"/>
</dbReference>
<dbReference type="PROSITE" id="PS00924">
    <property type="entry name" value="ASP_GLU_RACEMASE_2"/>
    <property type="match status" value="1"/>
</dbReference>
<dbReference type="GO" id="GO:0047661">
    <property type="term" value="F:amino-acid racemase activity"/>
    <property type="evidence" value="ECO:0007669"/>
    <property type="project" value="InterPro"/>
</dbReference>
<dbReference type="EMBL" id="CP070608">
    <property type="protein sequence ID" value="QSE99181.1"/>
    <property type="molecule type" value="Genomic_DNA"/>
</dbReference>
<evidence type="ECO:0000313" key="3">
    <source>
        <dbReference type="Proteomes" id="UP000662783"/>
    </source>
</evidence>
<dbReference type="Proteomes" id="UP000662783">
    <property type="component" value="Chromosome"/>
</dbReference>
<reference evidence="2" key="1">
    <citation type="submission" date="2021-02" db="EMBL/GenBank/DDBJ databases">
        <title>Fulvivirga sp. S481 isolated from sea water.</title>
        <authorList>
            <person name="Bae S.S."/>
            <person name="Baek K."/>
        </authorList>
    </citation>
    <scope>NUCLEOTIDE SEQUENCE</scope>
    <source>
        <strain evidence="2">S481</strain>
    </source>
</reference>
<proteinExistence type="predicted"/>
<name>A0A974WIQ5_9BACT</name>
<dbReference type="InterPro" id="IPR015942">
    <property type="entry name" value="Asp/Glu/hydantoin_racemase"/>
</dbReference>
<dbReference type="RefSeq" id="WP_205723692.1">
    <property type="nucleotide sequence ID" value="NZ_CP070608.1"/>
</dbReference>
<organism evidence="2 3">
    <name type="scientific">Fulvivirga lutea</name>
    <dbReference type="NCBI Taxonomy" id="2810512"/>
    <lineage>
        <taxon>Bacteria</taxon>
        <taxon>Pseudomonadati</taxon>
        <taxon>Bacteroidota</taxon>
        <taxon>Cytophagia</taxon>
        <taxon>Cytophagales</taxon>
        <taxon>Fulvivirgaceae</taxon>
        <taxon>Fulvivirga</taxon>
    </lineage>
</organism>
<dbReference type="Gene3D" id="3.40.50.1860">
    <property type="match status" value="2"/>
</dbReference>
<evidence type="ECO:0000313" key="2">
    <source>
        <dbReference type="EMBL" id="QSE99181.1"/>
    </source>
</evidence>
<protein>
    <submittedName>
        <fullName evidence="2">Aspartate/glutamate racemase family protein</fullName>
    </submittedName>
</protein>
<keyword evidence="1" id="KW-0413">Isomerase</keyword>
<dbReference type="AlphaFoldDB" id="A0A974WIQ5"/>
<evidence type="ECO:0000256" key="1">
    <source>
        <dbReference type="ARBA" id="ARBA00023235"/>
    </source>
</evidence>
<dbReference type="InterPro" id="IPR033134">
    <property type="entry name" value="Asp/Glu_racemase_AS_2"/>
</dbReference>
<keyword evidence="3" id="KW-1185">Reference proteome</keyword>